<dbReference type="InterPro" id="IPR027385">
    <property type="entry name" value="Beta-barrel_OMP"/>
</dbReference>
<proteinExistence type="predicted"/>
<dbReference type="EMBL" id="JAAGWD010000005">
    <property type="protein sequence ID" value="NEM98542.1"/>
    <property type="molecule type" value="Genomic_DNA"/>
</dbReference>
<reference evidence="4 5" key="1">
    <citation type="submission" date="2020-02" db="EMBL/GenBank/DDBJ databases">
        <authorList>
            <person name="Kim M.K."/>
        </authorList>
    </citation>
    <scope>NUCLEOTIDE SEQUENCE [LARGE SCALE GENOMIC DNA]</scope>
    <source>
        <strain evidence="4 5">BT327</strain>
    </source>
</reference>
<accession>A0A6B3LNQ8</accession>
<dbReference type="RefSeq" id="WP_163915434.1">
    <property type="nucleotide sequence ID" value="NZ_JAAGWD010000005.1"/>
</dbReference>
<evidence type="ECO:0000313" key="4">
    <source>
        <dbReference type="EMBL" id="NEM98542.1"/>
    </source>
</evidence>
<comment type="caution">
    <text evidence="4">The sequence shown here is derived from an EMBL/GenBank/DDBJ whole genome shotgun (WGS) entry which is preliminary data.</text>
</comment>
<sequence length="223" mass="24588">MKNLIIIAALMLLGSSAFAQTSKGTIVLSGDVSLSISEQEQKTPITSRKVQSSTIGYSFSPSVAYFIKDNLKIGAYIGYYRSKTDNDIYEVGVSEIYTNSVHDNYNFGAYISKYIMLSDKFGLYATGSAGLFDSETNENSTASPDYHYISKTDGFSISAVPGIVYFPTEKIGISASLGRLSYTSQKSMQKYYETNSTHNRNSSLDLDLSSSTLLFGFSYHFNR</sequence>
<name>A0A6B3LNQ8_9BACT</name>
<dbReference type="Pfam" id="PF13505">
    <property type="entry name" value="OMP_b-brl"/>
    <property type="match status" value="1"/>
</dbReference>
<organism evidence="4 5">
    <name type="scientific">Pontibacter burrus</name>
    <dbReference type="NCBI Taxonomy" id="2704466"/>
    <lineage>
        <taxon>Bacteria</taxon>
        <taxon>Pseudomonadati</taxon>
        <taxon>Bacteroidota</taxon>
        <taxon>Cytophagia</taxon>
        <taxon>Cytophagales</taxon>
        <taxon>Hymenobacteraceae</taxon>
        <taxon>Pontibacter</taxon>
    </lineage>
</organism>
<evidence type="ECO:0000256" key="2">
    <source>
        <dbReference type="SAM" id="SignalP"/>
    </source>
</evidence>
<keyword evidence="5" id="KW-1185">Reference proteome</keyword>
<feature type="domain" description="Outer membrane protein beta-barrel" evidence="3">
    <location>
        <begin position="6"/>
        <end position="221"/>
    </location>
</feature>
<dbReference type="Proteomes" id="UP000474777">
    <property type="component" value="Unassembled WGS sequence"/>
</dbReference>
<feature type="chain" id="PRO_5025437956" evidence="2">
    <location>
        <begin position="20"/>
        <end position="223"/>
    </location>
</feature>
<dbReference type="AlphaFoldDB" id="A0A6B3LNQ8"/>
<dbReference type="InterPro" id="IPR011250">
    <property type="entry name" value="OMP/PagP_B-barrel"/>
</dbReference>
<dbReference type="Gene3D" id="2.40.160.20">
    <property type="match status" value="1"/>
</dbReference>
<evidence type="ECO:0000256" key="1">
    <source>
        <dbReference type="ARBA" id="ARBA00022729"/>
    </source>
</evidence>
<evidence type="ECO:0000259" key="3">
    <source>
        <dbReference type="Pfam" id="PF13505"/>
    </source>
</evidence>
<gene>
    <name evidence="4" type="ORF">GXP69_12625</name>
</gene>
<dbReference type="SUPFAM" id="SSF56925">
    <property type="entry name" value="OMPA-like"/>
    <property type="match status" value="1"/>
</dbReference>
<protein>
    <submittedName>
        <fullName evidence="4">Outer membrane beta-barrel protein</fullName>
    </submittedName>
</protein>
<keyword evidence="1 2" id="KW-0732">Signal</keyword>
<feature type="signal peptide" evidence="2">
    <location>
        <begin position="1"/>
        <end position="19"/>
    </location>
</feature>
<evidence type="ECO:0000313" key="5">
    <source>
        <dbReference type="Proteomes" id="UP000474777"/>
    </source>
</evidence>